<dbReference type="NCBIfam" id="TIGR01764">
    <property type="entry name" value="excise"/>
    <property type="match status" value="1"/>
</dbReference>
<dbReference type="RefSeq" id="WP_036883215.1">
    <property type="nucleotide sequence ID" value="NZ_JQZW01000006.1"/>
</dbReference>
<dbReference type="OrthoDB" id="597977at2"/>
<organism evidence="2 3">
    <name type="scientific">Porphyromonas gingivicanis</name>
    <dbReference type="NCBI Taxonomy" id="266762"/>
    <lineage>
        <taxon>Bacteria</taxon>
        <taxon>Pseudomonadati</taxon>
        <taxon>Bacteroidota</taxon>
        <taxon>Bacteroidia</taxon>
        <taxon>Bacteroidales</taxon>
        <taxon>Porphyromonadaceae</taxon>
        <taxon>Porphyromonas</taxon>
    </lineage>
</organism>
<dbReference type="Proteomes" id="UP000030134">
    <property type="component" value="Unassembled WGS sequence"/>
</dbReference>
<dbReference type="AlphaFoldDB" id="A0A0A2GD93"/>
<protein>
    <submittedName>
        <fullName evidence="2">Transcriptional regulator</fullName>
    </submittedName>
</protein>
<name>A0A0A2GD93_9PORP</name>
<accession>A0A0A2GD93</accession>
<dbReference type="eggNOG" id="COG3311">
    <property type="taxonomic scope" value="Bacteria"/>
</dbReference>
<evidence type="ECO:0000313" key="2">
    <source>
        <dbReference type="EMBL" id="KGN98414.1"/>
    </source>
</evidence>
<evidence type="ECO:0000313" key="3">
    <source>
        <dbReference type="Proteomes" id="UP000030134"/>
    </source>
</evidence>
<dbReference type="GO" id="GO:0003677">
    <property type="term" value="F:DNA binding"/>
    <property type="evidence" value="ECO:0007669"/>
    <property type="project" value="InterPro"/>
</dbReference>
<sequence length="99" mass="11591">MEVQEVKALNERLDRIEQLTLLGVKSVLDIHEVALLTGFTVAHLYQLTSKREIPHYKKGKKLYFNKEEVERWMTSKKVLTNQEIESKATTHVAIHKRAY</sequence>
<dbReference type="InterPro" id="IPR009061">
    <property type="entry name" value="DNA-bd_dom_put_sf"/>
</dbReference>
<reference evidence="2 3" key="1">
    <citation type="submission" date="2014-08" db="EMBL/GenBank/DDBJ databases">
        <title>Porphyromonas gingivicanis strain:COT-022_OH1391 Genome sequencing.</title>
        <authorList>
            <person name="Wallis C."/>
            <person name="Deusch O."/>
            <person name="O'Flynn C."/>
            <person name="Davis I."/>
            <person name="Jospin G."/>
            <person name="Darling A.E."/>
            <person name="Coil D.A."/>
            <person name="Alexiev A."/>
            <person name="Horsfall A."/>
            <person name="Kirkwood N."/>
            <person name="Harris S."/>
            <person name="Eisen J.A."/>
        </authorList>
    </citation>
    <scope>NUCLEOTIDE SEQUENCE [LARGE SCALE GENOMIC DNA]</scope>
    <source>
        <strain evidence="3">COT-022 OH1391</strain>
    </source>
</reference>
<dbReference type="STRING" id="266762.HQ36_02025"/>
<proteinExistence type="predicted"/>
<dbReference type="InterPro" id="IPR010093">
    <property type="entry name" value="SinI_DNA-bd"/>
</dbReference>
<gene>
    <name evidence="2" type="ORF">HQ36_02025</name>
</gene>
<dbReference type="Pfam" id="PF12728">
    <property type="entry name" value="HTH_17"/>
    <property type="match status" value="1"/>
</dbReference>
<evidence type="ECO:0000259" key="1">
    <source>
        <dbReference type="Pfam" id="PF12728"/>
    </source>
</evidence>
<keyword evidence="3" id="KW-1185">Reference proteome</keyword>
<comment type="caution">
    <text evidence="2">The sequence shown here is derived from an EMBL/GenBank/DDBJ whole genome shotgun (WGS) entry which is preliminary data.</text>
</comment>
<feature type="domain" description="Helix-turn-helix" evidence="1">
    <location>
        <begin position="28"/>
        <end position="76"/>
    </location>
</feature>
<dbReference type="InterPro" id="IPR041657">
    <property type="entry name" value="HTH_17"/>
</dbReference>
<dbReference type="SUPFAM" id="SSF46955">
    <property type="entry name" value="Putative DNA-binding domain"/>
    <property type="match status" value="1"/>
</dbReference>
<dbReference type="EMBL" id="JQZW01000006">
    <property type="protein sequence ID" value="KGN98414.1"/>
    <property type="molecule type" value="Genomic_DNA"/>
</dbReference>